<name>A0ABV4H315_9ACTN</name>
<proteinExistence type="predicted"/>
<feature type="compositionally biased region" description="Low complexity" evidence="4">
    <location>
        <begin position="8"/>
        <end position="22"/>
    </location>
</feature>
<feature type="domain" description="Bacterial bifunctional deaminase-reductase C-terminal" evidence="5">
    <location>
        <begin position="71"/>
        <end position="220"/>
    </location>
</feature>
<evidence type="ECO:0000256" key="1">
    <source>
        <dbReference type="ARBA" id="ARBA00005104"/>
    </source>
</evidence>
<evidence type="ECO:0000256" key="4">
    <source>
        <dbReference type="SAM" id="MobiDB-lite"/>
    </source>
</evidence>
<organism evidence="6 7">
    <name type="scientific">Kineococcus halophytocola</name>
    <dbReference type="NCBI Taxonomy" id="3234027"/>
    <lineage>
        <taxon>Bacteria</taxon>
        <taxon>Bacillati</taxon>
        <taxon>Actinomycetota</taxon>
        <taxon>Actinomycetes</taxon>
        <taxon>Kineosporiales</taxon>
        <taxon>Kineosporiaceae</taxon>
        <taxon>Kineococcus</taxon>
    </lineage>
</organism>
<sequence length="256" mass="26731">MSIDTRPGAGSTGSTGSTGSAGSAALDDWSALLELAREEDPVLVAAGLRARAGGELVDRYAPLLLAGRRGVVAQLGQSLDGCIATASGDAAFVTGDADREHLHRLRALVDAVVVGPGTVHADDPQLTVRAVTGPNPVRVVLDPRDSLRDRAVLADPATVHVRGDVARDPAAVLAVLRERGLRRVLVEGGGTTVSRWVDAGLVDRLFLTVAPLVVGRGGRRGLALPDVEPLRDCLRPPARRHLLGEDVCFELDLRAG</sequence>
<comment type="caution">
    <text evidence="6">The sequence shown here is derived from an EMBL/GenBank/DDBJ whole genome shotgun (WGS) entry which is preliminary data.</text>
</comment>
<evidence type="ECO:0000256" key="2">
    <source>
        <dbReference type="ARBA" id="ARBA00022857"/>
    </source>
</evidence>
<dbReference type="Pfam" id="PF01872">
    <property type="entry name" value="RibD_C"/>
    <property type="match status" value="1"/>
</dbReference>
<dbReference type="Proteomes" id="UP001565927">
    <property type="component" value="Unassembled WGS sequence"/>
</dbReference>
<feature type="region of interest" description="Disordered" evidence="4">
    <location>
        <begin position="1"/>
        <end position="22"/>
    </location>
</feature>
<dbReference type="Gene3D" id="3.40.430.10">
    <property type="entry name" value="Dihydrofolate Reductase, subunit A"/>
    <property type="match status" value="2"/>
</dbReference>
<reference evidence="6 7" key="1">
    <citation type="submission" date="2024-07" db="EMBL/GenBank/DDBJ databases">
        <authorList>
            <person name="Thanompreechachai J."/>
            <person name="Duangmal K."/>
        </authorList>
    </citation>
    <scope>NUCLEOTIDE SEQUENCE [LARGE SCALE GENOMIC DNA]</scope>
    <source>
        <strain evidence="6 7">LSe6-4</strain>
    </source>
</reference>
<keyword evidence="2" id="KW-0521">NADP</keyword>
<evidence type="ECO:0000256" key="3">
    <source>
        <dbReference type="ARBA" id="ARBA00023002"/>
    </source>
</evidence>
<dbReference type="InterPro" id="IPR050765">
    <property type="entry name" value="Riboflavin_Biosynth_HTPR"/>
</dbReference>
<dbReference type="SUPFAM" id="SSF53597">
    <property type="entry name" value="Dihydrofolate reductase-like"/>
    <property type="match status" value="1"/>
</dbReference>
<keyword evidence="3" id="KW-0560">Oxidoreductase</keyword>
<accession>A0ABV4H315</accession>
<dbReference type="EMBL" id="JBGFTU010000010">
    <property type="protein sequence ID" value="MEZ0165202.1"/>
    <property type="molecule type" value="Genomic_DNA"/>
</dbReference>
<keyword evidence="7" id="KW-1185">Reference proteome</keyword>
<protein>
    <submittedName>
        <fullName evidence="6">RibD family protein</fullName>
    </submittedName>
</protein>
<dbReference type="InterPro" id="IPR002734">
    <property type="entry name" value="RibDG_C"/>
</dbReference>
<dbReference type="PANTHER" id="PTHR38011:SF7">
    <property type="entry name" value="2,5-DIAMINO-6-RIBOSYLAMINO-4(3H)-PYRIMIDINONE 5'-PHOSPHATE REDUCTASE"/>
    <property type="match status" value="1"/>
</dbReference>
<dbReference type="InterPro" id="IPR024072">
    <property type="entry name" value="DHFR-like_dom_sf"/>
</dbReference>
<evidence type="ECO:0000313" key="7">
    <source>
        <dbReference type="Proteomes" id="UP001565927"/>
    </source>
</evidence>
<gene>
    <name evidence="6" type="ORF">AB2L27_10555</name>
</gene>
<evidence type="ECO:0000259" key="5">
    <source>
        <dbReference type="Pfam" id="PF01872"/>
    </source>
</evidence>
<evidence type="ECO:0000313" key="6">
    <source>
        <dbReference type="EMBL" id="MEZ0165202.1"/>
    </source>
</evidence>
<dbReference type="PANTHER" id="PTHR38011">
    <property type="entry name" value="DIHYDROFOLATE REDUCTASE FAMILY PROTEIN (AFU_ORTHOLOGUE AFUA_8G06820)"/>
    <property type="match status" value="1"/>
</dbReference>
<comment type="pathway">
    <text evidence="1">Cofactor biosynthesis; riboflavin biosynthesis.</text>
</comment>